<keyword evidence="2" id="KW-1185">Reference proteome</keyword>
<protein>
    <submittedName>
        <fullName evidence="1">Uncharacterized protein</fullName>
    </submittedName>
</protein>
<dbReference type="AlphaFoldDB" id="A0A1G5KP39"/>
<evidence type="ECO:0000313" key="1">
    <source>
        <dbReference type="EMBL" id="SCZ02376.1"/>
    </source>
</evidence>
<sequence>MVLDSEQLISTNVTKAKKFAEKKISQSYLTSCNWIRQNSNNETYTFRSNGELLVSKNGIVERKKYELIIDNNSIIISNNSISEMYNIVLVKDDFLHLHRISTNEILVFMNQTKIKDEVKYQAEKNYNQFISAHTESDKVRSDFEAIQNDPDIESLCYSFQKSWEEDNPSKTIYDYVAFLENKHFYSDYLFSQWKENIPEGTLTEYVDFLIYKKYIKK</sequence>
<gene>
    <name evidence="1" type="ORF">SAMN02927903_03405</name>
</gene>
<reference evidence="1 2" key="1">
    <citation type="submission" date="2016-10" db="EMBL/GenBank/DDBJ databases">
        <authorList>
            <person name="de Groot N.N."/>
        </authorList>
    </citation>
    <scope>NUCLEOTIDE SEQUENCE [LARGE SCALE GENOMIC DNA]</scope>
    <source>
        <strain evidence="1 2">CGMCC 1.7031</strain>
    </source>
</reference>
<accession>A0A1G5KP39</accession>
<proteinExistence type="predicted"/>
<dbReference type="Proteomes" id="UP000199354">
    <property type="component" value="Unassembled WGS sequence"/>
</dbReference>
<name>A0A1G5KP39_9FLAO</name>
<evidence type="ECO:0000313" key="2">
    <source>
        <dbReference type="Proteomes" id="UP000199354"/>
    </source>
</evidence>
<organism evidence="1 2">
    <name type="scientific">Flavobacterium caeni</name>
    <dbReference type="NCBI Taxonomy" id="490189"/>
    <lineage>
        <taxon>Bacteria</taxon>
        <taxon>Pseudomonadati</taxon>
        <taxon>Bacteroidota</taxon>
        <taxon>Flavobacteriia</taxon>
        <taxon>Flavobacteriales</taxon>
        <taxon>Flavobacteriaceae</taxon>
        <taxon>Flavobacterium</taxon>
    </lineage>
</organism>
<dbReference type="EMBL" id="FMVF01000074">
    <property type="protein sequence ID" value="SCZ02376.1"/>
    <property type="molecule type" value="Genomic_DNA"/>
</dbReference>